<comment type="caution">
    <text evidence="3">The sequence shown here is derived from an EMBL/GenBank/DDBJ whole genome shotgun (WGS) entry which is preliminary data.</text>
</comment>
<name>A0A2T6C3I9_9FLAO</name>
<evidence type="ECO:0000313" key="4">
    <source>
        <dbReference type="Proteomes" id="UP000244090"/>
    </source>
</evidence>
<gene>
    <name evidence="3" type="ORF">C8N46_102280</name>
</gene>
<protein>
    <recommendedName>
        <fullName evidence="2">MoxR-vWA-beta-propeller ternary system domain-containing protein</fullName>
    </recommendedName>
</protein>
<dbReference type="Pfam" id="PF19919">
    <property type="entry name" value="bpX3"/>
    <property type="match status" value="1"/>
</dbReference>
<evidence type="ECO:0000313" key="3">
    <source>
        <dbReference type="EMBL" id="PTX62880.1"/>
    </source>
</evidence>
<keyword evidence="1" id="KW-1133">Transmembrane helix</keyword>
<feature type="transmembrane region" description="Helical" evidence="1">
    <location>
        <begin position="353"/>
        <end position="371"/>
    </location>
</feature>
<dbReference type="Proteomes" id="UP000244090">
    <property type="component" value="Unassembled WGS sequence"/>
</dbReference>
<evidence type="ECO:0000256" key="1">
    <source>
        <dbReference type="SAM" id="Phobius"/>
    </source>
</evidence>
<proteinExistence type="predicted"/>
<feature type="transmembrane region" description="Helical" evidence="1">
    <location>
        <begin position="259"/>
        <end position="277"/>
    </location>
</feature>
<evidence type="ECO:0000259" key="2">
    <source>
        <dbReference type="Pfam" id="PF19919"/>
    </source>
</evidence>
<keyword evidence="1" id="KW-0472">Membrane</keyword>
<organism evidence="3 4">
    <name type="scientific">Kordia periserrulae</name>
    <dbReference type="NCBI Taxonomy" id="701523"/>
    <lineage>
        <taxon>Bacteria</taxon>
        <taxon>Pseudomonadati</taxon>
        <taxon>Bacteroidota</taxon>
        <taxon>Flavobacteriia</taxon>
        <taxon>Flavobacteriales</taxon>
        <taxon>Flavobacteriaceae</taxon>
        <taxon>Kordia</taxon>
    </lineage>
</organism>
<keyword evidence="1" id="KW-0812">Transmembrane</keyword>
<dbReference type="AlphaFoldDB" id="A0A2T6C3I9"/>
<dbReference type="InterPro" id="IPR045551">
    <property type="entry name" value="bpX3"/>
</dbReference>
<sequence>MELALLHTDDHQYPRCGIFIKHASPKVWLEEITRMQLKLSECTLYPCPALEANSISGVLVIFKSAQQKIDIQRNMCVLKAHTGFYIPEFTRLNMSLTPDEFTKITQGKPHFFHHEFGLIELTEEVRWETLLQFPEEAFPAIEKPAKGVQIPMNVTAFSVEIEEAETEKELENSLGNEKVNTKDLPFDMKKVLEGNNKEVEKYLKYIEKNPDAALKMAVPLDMLGTSRGKAFAQYRFKSNFFESFGFGNASEQTKTGIKTVFGILAIIAIFWLGLLVVDTYKQNQVVVKPGTGTVTISPKIDQEKLTAEEKKILSLDQKYLDSIQKESESGSADGSNGNLKTSEKPKDATLKNTLLTIIYILVVGIIILFIIQWTRKRSKKKVEQNNNSSWMNLPEESSFFSFDEEEKEENKYNGFSFYFGGNELSLISKTIIILMILAVVAYLLYPMIANKNTKTIFIIIAIGFIIRMLYDLLNKNKLYSDD</sequence>
<feature type="transmembrane region" description="Helical" evidence="1">
    <location>
        <begin position="455"/>
        <end position="473"/>
    </location>
</feature>
<dbReference type="RefSeq" id="WP_108113860.1">
    <property type="nucleotide sequence ID" value="NZ_QBKT01000002.1"/>
</dbReference>
<reference evidence="3 4" key="1">
    <citation type="submission" date="2018-04" db="EMBL/GenBank/DDBJ databases">
        <title>Genomic Encyclopedia of Archaeal and Bacterial Type Strains, Phase II (KMG-II): from individual species to whole genera.</title>
        <authorList>
            <person name="Goeker M."/>
        </authorList>
    </citation>
    <scope>NUCLEOTIDE SEQUENCE [LARGE SCALE GENOMIC DNA]</scope>
    <source>
        <strain evidence="3 4">DSM 25731</strain>
    </source>
</reference>
<accession>A0A2T6C3I9</accession>
<keyword evidence="4" id="KW-1185">Reference proteome</keyword>
<dbReference type="EMBL" id="QBKT01000002">
    <property type="protein sequence ID" value="PTX62880.1"/>
    <property type="molecule type" value="Genomic_DNA"/>
</dbReference>
<feature type="transmembrane region" description="Helical" evidence="1">
    <location>
        <begin position="431"/>
        <end position="449"/>
    </location>
</feature>
<dbReference type="OrthoDB" id="1273630at2"/>
<feature type="domain" description="MoxR-vWA-beta-propeller ternary system" evidence="2">
    <location>
        <begin position="2"/>
        <end position="172"/>
    </location>
</feature>